<keyword evidence="1" id="KW-0812">Transmembrane</keyword>
<keyword evidence="1" id="KW-0472">Membrane</keyword>
<keyword evidence="1" id="KW-1133">Transmembrane helix</keyword>
<evidence type="ECO:0000256" key="1">
    <source>
        <dbReference type="SAM" id="Phobius"/>
    </source>
</evidence>
<organism evidence="2">
    <name type="scientific">Amphimedon queenslandica</name>
    <name type="common">Sponge</name>
    <dbReference type="NCBI Taxonomy" id="400682"/>
    <lineage>
        <taxon>Eukaryota</taxon>
        <taxon>Metazoa</taxon>
        <taxon>Porifera</taxon>
        <taxon>Demospongiae</taxon>
        <taxon>Heteroscleromorpha</taxon>
        <taxon>Haplosclerida</taxon>
        <taxon>Niphatidae</taxon>
        <taxon>Amphimedon</taxon>
    </lineage>
</organism>
<name>A0A1X7U1G8_AMPQE</name>
<dbReference type="AlphaFoldDB" id="A0A1X7U1G8"/>
<dbReference type="InParanoid" id="A0A1X7U1G8"/>
<sequence length="86" mass="9986">MPNFEEELFNSTLSATRYSSIYDYINKSKMYRNYVWATDTEIITLIALLGIPYIHIHSLLLLLAGLDMEPRSCMAFLEILLHLLCI</sequence>
<dbReference type="EnsemblMetazoa" id="Aqu2.1.21702_001">
    <property type="protein sequence ID" value="Aqu2.1.21702_001"/>
    <property type="gene ID" value="Aqu2.1.21702"/>
</dbReference>
<protein>
    <submittedName>
        <fullName evidence="2">Uncharacterized protein</fullName>
    </submittedName>
</protein>
<evidence type="ECO:0000313" key="2">
    <source>
        <dbReference type="EnsemblMetazoa" id="Aqu2.1.21702_001"/>
    </source>
</evidence>
<reference evidence="2" key="1">
    <citation type="submission" date="2017-05" db="UniProtKB">
        <authorList>
            <consortium name="EnsemblMetazoa"/>
        </authorList>
    </citation>
    <scope>IDENTIFICATION</scope>
</reference>
<feature type="transmembrane region" description="Helical" evidence="1">
    <location>
        <begin position="42"/>
        <end position="64"/>
    </location>
</feature>
<proteinExistence type="predicted"/>
<accession>A0A1X7U1G8</accession>